<dbReference type="EMBL" id="CP111020">
    <property type="protein sequence ID" value="WAR14648.1"/>
    <property type="molecule type" value="Genomic_DNA"/>
</dbReference>
<name>A0ABY7F1N0_MYAAR</name>
<proteinExistence type="predicted"/>
<organism evidence="1 2">
    <name type="scientific">Mya arenaria</name>
    <name type="common">Soft-shell clam</name>
    <dbReference type="NCBI Taxonomy" id="6604"/>
    <lineage>
        <taxon>Eukaryota</taxon>
        <taxon>Metazoa</taxon>
        <taxon>Spiralia</taxon>
        <taxon>Lophotrochozoa</taxon>
        <taxon>Mollusca</taxon>
        <taxon>Bivalvia</taxon>
        <taxon>Autobranchia</taxon>
        <taxon>Heteroconchia</taxon>
        <taxon>Euheterodonta</taxon>
        <taxon>Imparidentia</taxon>
        <taxon>Neoheterodontei</taxon>
        <taxon>Myida</taxon>
        <taxon>Myoidea</taxon>
        <taxon>Myidae</taxon>
        <taxon>Mya</taxon>
    </lineage>
</organism>
<evidence type="ECO:0000313" key="2">
    <source>
        <dbReference type="Proteomes" id="UP001164746"/>
    </source>
</evidence>
<keyword evidence="2" id="KW-1185">Reference proteome</keyword>
<dbReference type="Proteomes" id="UP001164746">
    <property type="component" value="Chromosome 9"/>
</dbReference>
<accession>A0ABY7F1N0</accession>
<evidence type="ECO:0000313" key="1">
    <source>
        <dbReference type="EMBL" id="WAR14648.1"/>
    </source>
</evidence>
<reference evidence="1" key="1">
    <citation type="submission" date="2022-11" db="EMBL/GenBank/DDBJ databases">
        <title>Centuries of genome instability and evolution in soft-shell clam transmissible cancer (bioRxiv).</title>
        <authorList>
            <person name="Hart S.F.M."/>
            <person name="Yonemitsu M.A."/>
            <person name="Giersch R.M."/>
            <person name="Beal B.F."/>
            <person name="Arriagada G."/>
            <person name="Davis B.W."/>
            <person name="Ostrander E.A."/>
            <person name="Goff S.P."/>
            <person name="Metzger M.J."/>
        </authorList>
    </citation>
    <scope>NUCLEOTIDE SEQUENCE</scope>
    <source>
        <strain evidence="1">MELC-2E11</strain>
        <tissue evidence="1">Siphon/mantle</tissue>
    </source>
</reference>
<protein>
    <submittedName>
        <fullName evidence="1">Uncharacterized protein</fullName>
    </submittedName>
</protein>
<gene>
    <name evidence="1" type="ORF">MAR_004753</name>
</gene>
<sequence>MGEGESMRVRKCVHAREREKEEVGSVKICTQTRSKIGADISDDGVVDQRNTERFTAVSVRAY</sequence>